<dbReference type="PANTHER" id="PTHR44196">
    <property type="entry name" value="DEHYDROGENASE/REDUCTASE SDR FAMILY MEMBER 7B"/>
    <property type="match status" value="1"/>
</dbReference>
<dbReference type="GO" id="GO:0016020">
    <property type="term" value="C:membrane"/>
    <property type="evidence" value="ECO:0007669"/>
    <property type="project" value="TreeGrafter"/>
</dbReference>
<reference evidence="6" key="2">
    <citation type="submission" date="2010-01" db="EMBL/GenBank/DDBJ databases">
        <title>The complete genome of Conexibacter woesei DSM 14684.</title>
        <authorList>
            <consortium name="US DOE Joint Genome Institute (JGI-PGF)"/>
            <person name="Lucas S."/>
            <person name="Copeland A."/>
            <person name="Lapidus A."/>
            <person name="Glavina del Rio T."/>
            <person name="Dalin E."/>
            <person name="Tice H."/>
            <person name="Bruce D."/>
            <person name="Goodwin L."/>
            <person name="Pitluck S."/>
            <person name="Kyrpides N."/>
            <person name="Mavromatis K."/>
            <person name="Ivanova N."/>
            <person name="Mikhailova N."/>
            <person name="Chertkov O."/>
            <person name="Brettin T."/>
            <person name="Detter J.C."/>
            <person name="Han C."/>
            <person name="Larimer F."/>
            <person name="Land M."/>
            <person name="Hauser L."/>
            <person name="Markowitz V."/>
            <person name="Cheng J.-F."/>
            <person name="Hugenholtz P."/>
            <person name="Woyke T."/>
            <person name="Wu D."/>
            <person name="Pukall R."/>
            <person name="Steenblock K."/>
            <person name="Schneider S."/>
            <person name="Klenk H.-P."/>
            <person name="Eisen J.A."/>
        </authorList>
    </citation>
    <scope>NUCLEOTIDE SEQUENCE [LARGE SCALE GENOMIC DNA]</scope>
    <source>
        <strain evidence="6">DSM 14684 / CIP 108061 / JCM 11494 / NBRC 100937 / ID131577</strain>
    </source>
</reference>
<keyword evidence="6" id="KW-1185">Reference proteome</keyword>
<dbReference type="RefSeq" id="WP_012936873.1">
    <property type="nucleotide sequence ID" value="NC_013739.1"/>
</dbReference>
<reference evidence="5 6" key="1">
    <citation type="journal article" date="2010" name="Stand. Genomic Sci.">
        <title>Complete genome sequence of Conexibacter woesei type strain (ID131577).</title>
        <authorList>
            <person name="Pukall R."/>
            <person name="Lapidus A."/>
            <person name="Glavina Del Rio T."/>
            <person name="Copeland A."/>
            <person name="Tice H."/>
            <person name="Cheng J.-F."/>
            <person name="Lucas S."/>
            <person name="Chen F."/>
            <person name="Nolan M."/>
            <person name="Bruce D."/>
            <person name="Goodwin L."/>
            <person name="Pitluck S."/>
            <person name="Mavromatis K."/>
            <person name="Ivanova N."/>
            <person name="Ovchinnikova G."/>
            <person name="Pati A."/>
            <person name="Chen A."/>
            <person name="Palaniappan K."/>
            <person name="Land M."/>
            <person name="Hauser L."/>
            <person name="Chang Y.-J."/>
            <person name="Jeffries C.D."/>
            <person name="Chain P."/>
            <person name="Meincke L."/>
            <person name="Sims D."/>
            <person name="Brettin T."/>
            <person name="Detter J.C."/>
            <person name="Rohde M."/>
            <person name="Goeker M."/>
            <person name="Bristow J."/>
            <person name="Eisen J.A."/>
            <person name="Markowitz V."/>
            <person name="Kyrpides N.C."/>
            <person name="Klenk H.-P."/>
            <person name="Hugenholtz P."/>
        </authorList>
    </citation>
    <scope>NUCLEOTIDE SEQUENCE [LARGE SCALE GENOMIC DNA]</scope>
    <source>
        <strain evidence="6">DSM 14684 / CIP 108061 / JCM 11494 / NBRC 100937 / ID131577</strain>
    </source>
</reference>
<gene>
    <name evidence="5" type="ordered locus">Cwoe_5417</name>
</gene>
<accession>D3EZI4</accession>
<dbReference type="PROSITE" id="PS00061">
    <property type="entry name" value="ADH_SHORT"/>
    <property type="match status" value="1"/>
</dbReference>
<evidence type="ECO:0000256" key="1">
    <source>
        <dbReference type="ARBA" id="ARBA00006484"/>
    </source>
</evidence>
<comment type="similarity">
    <text evidence="1 3">Belongs to the short-chain dehydrogenases/reductases (SDR) family.</text>
</comment>
<dbReference type="GO" id="GO:0016491">
    <property type="term" value="F:oxidoreductase activity"/>
    <property type="evidence" value="ECO:0007669"/>
    <property type="project" value="UniProtKB-KW"/>
</dbReference>
<dbReference type="CDD" id="cd05233">
    <property type="entry name" value="SDR_c"/>
    <property type="match status" value="1"/>
</dbReference>
<dbReference type="Pfam" id="PF00106">
    <property type="entry name" value="adh_short"/>
    <property type="match status" value="1"/>
</dbReference>
<evidence type="ECO:0000313" key="6">
    <source>
        <dbReference type="Proteomes" id="UP000008229"/>
    </source>
</evidence>
<name>D3EZI4_CONWI</name>
<keyword evidence="2" id="KW-0560">Oxidoreductase</keyword>
<feature type="region of interest" description="Disordered" evidence="4">
    <location>
        <begin position="287"/>
        <end position="306"/>
    </location>
</feature>
<organism evidence="5 6">
    <name type="scientific">Conexibacter woesei (strain DSM 14684 / CCUG 47730 / CIP 108061 / JCM 11494 / NBRC 100937 / ID131577)</name>
    <dbReference type="NCBI Taxonomy" id="469383"/>
    <lineage>
        <taxon>Bacteria</taxon>
        <taxon>Bacillati</taxon>
        <taxon>Actinomycetota</taxon>
        <taxon>Thermoleophilia</taxon>
        <taxon>Solirubrobacterales</taxon>
        <taxon>Conexibacteraceae</taxon>
        <taxon>Conexibacter</taxon>
    </lineage>
</organism>
<dbReference type="SUPFAM" id="SSF51735">
    <property type="entry name" value="NAD(P)-binding Rossmann-fold domains"/>
    <property type="match status" value="1"/>
</dbReference>
<dbReference type="AlphaFoldDB" id="D3EZI4"/>
<dbReference type="PRINTS" id="PR00080">
    <property type="entry name" value="SDRFAMILY"/>
</dbReference>
<evidence type="ECO:0000256" key="4">
    <source>
        <dbReference type="SAM" id="MobiDB-lite"/>
    </source>
</evidence>
<sequence>MASPQRPISGQVVLVTGAARGIGAGAARALAARGAKVALVGLEPAELEQVAAQCGPDAAWFEADVTDPEAIAAAVEGAVARFGGIDVVIANAGIATGGTVAAIDPAAWERVVEVNLFGSWRTVRAALPHVIARHGYVLQIASFAAVAHAPFMSAYSASKAGVEAFANSLRTEVAHHGVDVGVAYFSWIDTDMVRGADARTEFGGMRKKIAGPFGKTSTLEQCVDGVVDGIEKRRRWITVPAWVRAMILIRGPLAVAVDRLGRGEVPEVEERMDAAIAREGAAAVTAPVGAGGAADNAARSGRTAAP</sequence>
<dbReference type="OrthoDB" id="3743899at2"/>
<protein>
    <submittedName>
        <fullName evidence="5">Short-chain dehydrogenase/reductase SDR</fullName>
    </submittedName>
</protein>
<dbReference type="PANTHER" id="PTHR44196:SF1">
    <property type="entry name" value="DEHYDROGENASE_REDUCTASE SDR FAMILY MEMBER 7B"/>
    <property type="match status" value="1"/>
</dbReference>
<dbReference type="NCBIfam" id="NF004526">
    <property type="entry name" value="PRK05872.1"/>
    <property type="match status" value="1"/>
</dbReference>
<dbReference type="EMBL" id="CP001854">
    <property type="protein sequence ID" value="ADB53822.1"/>
    <property type="molecule type" value="Genomic_DNA"/>
</dbReference>
<dbReference type="STRING" id="469383.Cwoe_5417"/>
<dbReference type="eggNOG" id="COG4221">
    <property type="taxonomic scope" value="Bacteria"/>
</dbReference>
<dbReference type="PRINTS" id="PR00081">
    <property type="entry name" value="GDHRDH"/>
</dbReference>
<dbReference type="KEGG" id="cwo:Cwoe_5417"/>
<proteinExistence type="inferred from homology"/>
<evidence type="ECO:0000256" key="3">
    <source>
        <dbReference type="RuleBase" id="RU000363"/>
    </source>
</evidence>
<evidence type="ECO:0000256" key="2">
    <source>
        <dbReference type="ARBA" id="ARBA00023002"/>
    </source>
</evidence>
<dbReference type="Proteomes" id="UP000008229">
    <property type="component" value="Chromosome"/>
</dbReference>
<dbReference type="Gene3D" id="3.40.50.720">
    <property type="entry name" value="NAD(P)-binding Rossmann-like Domain"/>
    <property type="match status" value="1"/>
</dbReference>
<dbReference type="InterPro" id="IPR020904">
    <property type="entry name" value="Sc_DH/Rdtase_CS"/>
</dbReference>
<dbReference type="InterPro" id="IPR002347">
    <property type="entry name" value="SDR_fam"/>
</dbReference>
<dbReference type="InterPro" id="IPR036291">
    <property type="entry name" value="NAD(P)-bd_dom_sf"/>
</dbReference>
<evidence type="ECO:0000313" key="5">
    <source>
        <dbReference type="EMBL" id="ADB53822.1"/>
    </source>
</evidence>
<dbReference type="HOGENOM" id="CLU_010194_2_1_11"/>